<dbReference type="SMART" id="SM01118">
    <property type="entry name" value="CYTH"/>
    <property type="match status" value="1"/>
</dbReference>
<protein>
    <submittedName>
        <fullName evidence="3">Adenylate cyclase</fullName>
    </submittedName>
</protein>
<dbReference type="CDD" id="cd07891">
    <property type="entry name" value="CYTH-like_CthTTM-like_1"/>
    <property type="match status" value="1"/>
</dbReference>
<dbReference type="PROSITE" id="PS51707">
    <property type="entry name" value="CYTH"/>
    <property type="match status" value="1"/>
</dbReference>
<dbReference type="Pfam" id="PF01928">
    <property type="entry name" value="CYTH"/>
    <property type="match status" value="1"/>
</dbReference>
<dbReference type="EMBL" id="QJPH01000493">
    <property type="protein sequence ID" value="PZN72295.1"/>
    <property type="molecule type" value="Genomic_DNA"/>
</dbReference>
<accession>A0A2W4QJC4</accession>
<dbReference type="InterPro" id="IPR012042">
    <property type="entry name" value="NeuTTM/CthTTM-like"/>
</dbReference>
<evidence type="ECO:0000313" key="3">
    <source>
        <dbReference type="EMBL" id="PZN72295.1"/>
    </source>
</evidence>
<dbReference type="InterPro" id="IPR023577">
    <property type="entry name" value="CYTH_domain"/>
</dbReference>
<dbReference type="SUPFAM" id="SSF55154">
    <property type="entry name" value="CYTH-like phosphatases"/>
    <property type="match status" value="1"/>
</dbReference>
<gene>
    <name evidence="3" type="ORF">DM484_24700</name>
</gene>
<feature type="active site" description="Proton acceptor" evidence="1">
    <location>
        <position position="30"/>
    </location>
</feature>
<evidence type="ECO:0000256" key="1">
    <source>
        <dbReference type="PIRSR" id="PIRSR016487-1"/>
    </source>
</evidence>
<proteinExistence type="predicted"/>
<dbReference type="Gene3D" id="2.40.320.10">
    <property type="entry name" value="Hypothetical Protein Pfu-838710-001"/>
    <property type="match status" value="1"/>
</dbReference>
<dbReference type="AlphaFoldDB" id="A0A2W4QJC4"/>
<evidence type="ECO:0000259" key="2">
    <source>
        <dbReference type="PROSITE" id="PS51707"/>
    </source>
</evidence>
<name>A0A2W4QJC4_9GAMM</name>
<organism evidence="3 4">
    <name type="scientific">Candidatus Methylumidiphilus alinenensis</name>
    <dbReference type="NCBI Taxonomy" id="2202197"/>
    <lineage>
        <taxon>Bacteria</taxon>
        <taxon>Pseudomonadati</taxon>
        <taxon>Pseudomonadota</taxon>
        <taxon>Gammaproteobacteria</taxon>
        <taxon>Methylococcales</taxon>
        <taxon>Candidatus Methylumidiphilus</taxon>
    </lineage>
</organism>
<dbReference type="PIRSF" id="PIRSF016487">
    <property type="entry name" value="CYTH_UCP016487"/>
    <property type="match status" value="1"/>
</dbReference>
<feature type="domain" description="CYTH" evidence="2">
    <location>
        <begin position="2"/>
        <end position="149"/>
    </location>
</feature>
<sequence length="156" mass="18162">MGLEIERKFLLSGDAWRILAHDSERLRQGYLNNETHCSVRVRTSLDRAWINIKGVTIGAQRQEFEYEIPLADAHRMLDTLSVDSVIEKVRHYVSVGRHVWEIDEFEGDNAGLVVAEIELGHADEEFDKPNWIGEEVTHDVRYYNTCLARHPFKDWV</sequence>
<dbReference type="InterPro" id="IPR033469">
    <property type="entry name" value="CYTH-like_dom_sf"/>
</dbReference>
<dbReference type="PANTHER" id="PTHR40114:SF1">
    <property type="entry name" value="SLR0698 PROTEIN"/>
    <property type="match status" value="1"/>
</dbReference>
<dbReference type="PANTHER" id="PTHR40114">
    <property type="entry name" value="SLR0698 PROTEIN"/>
    <property type="match status" value="1"/>
</dbReference>
<dbReference type="Proteomes" id="UP000249396">
    <property type="component" value="Unassembled WGS sequence"/>
</dbReference>
<evidence type="ECO:0000313" key="4">
    <source>
        <dbReference type="Proteomes" id="UP000249396"/>
    </source>
</evidence>
<reference evidence="3 4" key="1">
    <citation type="journal article" date="2018" name="Aquat. Microb. Ecol.">
        <title>Gammaproteobacterial methanotrophs dominate.</title>
        <authorList>
            <person name="Rissanen A.J."/>
            <person name="Saarenheimo J."/>
            <person name="Tiirola M."/>
            <person name="Peura S."/>
            <person name="Aalto S.L."/>
            <person name="Karvinen A."/>
            <person name="Nykanen H."/>
        </authorList>
    </citation>
    <scope>NUCLEOTIDE SEQUENCE [LARGE SCALE GENOMIC DNA]</scope>
    <source>
        <strain evidence="3">AMbin10</strain>
    </source>
</reference>
<comment type="caution">
    <text evidence="3">The sequence shown here is derived from an EMBL/GenBank/DDBJ whole genome shotgun (WGS) entry which is preliminary data.</text>
</comment>